<reference evidence="3" key="1">
    <citation type="journal article" date="2019" name="Int. J. Syst. Evol. Microbiol.">
        <title>The Global Catalogue of Microorganisms (GCM) 10K type strain sequencing project: providing services to taxonomists for standard genome sequencing and annotation.</title>
        <authorList>
            <consortium name="The Broad Institute Genomics Platform"/>
            <consortium name="The Broad Institute Genome Sequencing Center for Infectious Disease"/>
            <person name="Wu L."/>
            <person name="Ma J."/>
        </authorList>
    </citation>
    <scope>NUCLEOTIDE SEQUENCE [LARGE SCALE GENOMIC DNA]</scope>
    <source>
        <strain evidence="3">CGMCC 4.7192</strain>
    </source>
</reference>
<feature type="domain" description="RES" evidence="1">
    <location>
        <begin position="13"/>
        <end position="138"/>
    </location>
</feature>
<evidence type="ECO:0000313" key="2">
    <source>
        <dbReference type="EMBL" id="MFD2206040.1"/>
    </source>
</evidence>
<evidence type="ECO:0000259" key="1">
    <source>
        <dbReference type="SMART" id="SM00953"/>
    </source>
</evidence>
<keyword evidence="3" id="KW-1185">Reference proteome</keyword>
<name>A0ABW5BKS6_9PROT</name>
<organism evidence="2 3">
    <name type="scientific">Kiloniella antarctica</name>
    <dbReference type="NCBI Taxonomy" id="1550907"/>
    <lineage>
        <taxon>Bacteria</taxon>
        <taxon>Pseudomonadati</taxon>
        <taxon>Pseudomonadota</taxon>
        <taxon>Alphaproteobacteria</taxon>
        <taxon>Rhodospirillales</taxon>
        <taxon>Kiloniellaceae</taxon>
        <taxon>Kiloniella</taxon>
    </lineage>
</organism>
<dbReference type="Pfam" id="PF08808">
    <property type="entry name" value="RES"/>
    <property type="match status" value="1"/>
</dbReference>
<dbReference type="Proteomes" id="UP001597294">
    <property type="component" value="Unassembled WGS sequence"/>
</dbReference>
<dbReference type="EMBL" id="JBHUII010000004">
    <property type="protein sequence ID" value="MFD2206040.1"/>
    <property type="molecule type" value="Genomic_DNA"/>
</dbReference>
<evidence type="ECO:0000313" key="3">
    <source>
        <dbReference type="Proteomes" id="UP001597294"/>
    </source>
</evidence>
<gene>
    <name evidence="2" type="ORF">ACFSKO_10470</name>
</gene>
<dbReference type="RefSeq" id="WP_380251235.1">
    <property type="nucleotide sequence ID" value="NZ_JBHUII010000004.1"/>
</dbReference>
<proteinExistence type="predicted"/>
<accession>A0ABW5BKS6</accession>
<dbReference type="SMART" id="SM00953">
    <property type="entry name" value="RES"/>
    <property type="match status" value="1"/>
</dbReference>
<comment type="caution">
    <text evidence="2">The sequence shown here is derived from an EMBL/GenBank/DDBJ whole genome shotgun (WGS) entry which is preliminary data.</text>
</comment>
<dbReference type="InterPro" id="IPR014914">
    <property type="entry name" value="RES_dom"/>
</dbReference>
<protein>
    <submittedName>
        <fullName evidence="2">RES family NAD+ phosphorylase</fullName>
    </submittedName>
</protein>
<sequence length="153" mass="17598">MELYRLAHKNFTDLSGRGGLYGSGRWHNKGLPILYTASSRSLAALERFVHEAASTLPKLVMLTIWVPDNLSIKRITEKQLPKGWDQLPDTHASRDFGDRWLQKGKQAALEIPSAIVRDEYNILINPNHPETAQLKIVEKTNFYYDPRLQKMIR</sequence>